<organism evidence="1 2">
    <name type="scientific">Romanomermis culicivorax</name>
    <name type="common">Nematode worm</name>
    <dbReference type="NCBI Taxonomy" id="13658"/>
    <lineage>
        <taxon>Eukaryota</taxon>
        <taxon>Metazoa</taxon>
        <taxon>Ecdysozoa</taxon>
        <taxon>Nematoda</taxon>
        <taxon>Enoplea</taxon>
        <taxon>Dorylaimia</taxon>
        <taxon>Mermithida</taxon>
        <taxon>Mermithoidea</taxon>
        <taxon>Mermithidae</taxon>
        <taxon>Romanomermis</taxon>
    </lineage>
</organism>
<proteinExistence type="predicted"/>
<reference evidence="2" key="1">
    <citation type="submission" date="2022-11" db="UniProtKB">
        <authorList>
            <consortium name="WormBaseParasite"/>
        </authorList>
    </citation>
    <scope>IDENTIFICATION</scope>
</reference>
<dbReference type="WBParaSite" id="nRc.2.0.1.t02347-RA">
    <property type="protein sequence ID" value="nRc.2.0.1.t02347-RA"/>
    <property type="gene ID" value="nRc.2.0.1.g02347"/>
</dbReference>
<dbReference type="AlphaFoldDB" id="A0A915HLX9"/>
<dbReference type="Proteomes" id="UP000887565">
    <property type="component" value="Unplaced"/>
</dbReference>
<protein>
    <submittedName>
        <fullName evidence="2">Uncharacterized protein</fullName>
    </submittedName>
</protein>
<name>A0A915HLX9_ROMCU</name>
<accession>A0A915HLX9</accession>
<evidence type="ECO:0000313" key="2">
    <source>
        <dbReference type="WBParaSite" id="nRc.2.0.1.t02347-RA"/>
    </source>
</evidence>
<evidence type="ECO:0000313" key="1">
    <source>
        <dbReference type="Proteomes" id="UP000887565"/>
    </source>
</evidence>
<keyword evidence="1" id="KW-1185">Reference proteome</keyword>
<sequence length="61" mass="6643">MTPCEWESEVGYYDGGDNKTCTQRRRRKGQRMAQVGACGGRTLRVVLLCGLSIGCTCAGKN</sequence>